<dbReference type="PANTHER" id="PTHR40980:SF4">
    <property type="entry name" value="TONB-DEPENDENT RECEPTOR-LIKE BETA-BARREL DOMAIN-CONTAINING PROTEIN"/>
    <property type="match status" value="1"/>
</dbReference>
<evidence type="ECO:0000259" key="5">
    <source>
        <dbReference type="Pfam" id="PF00593"/>
    </source>
</evidence>
<comment type="caution">
    <text evidence="7">The sequence shown here is derived from an EMBL/GenBank/DDBJ whole genome shotgun (WGS) entry which is preliminary data.</text>
</comment>
<dbReference type="Gene3D" id="2.60.40.1120">
    <property type="entry name" value="Carboxypeptidase-like, regulatory domain"/>
    <property type="match status" value="1"/>
</dbReference>
<evidence type="ECO:0000256" key="2">
    <source>
        <dbReference type="ARBA" id="ARBA00023136"/>
    </source>
</evidence>
<dbReference type="SUPFAM" id="SSF56935">
    <property type="entry name" value="Porins"/>
    <property type="match status" value="1"/>
</dbReference>
<sequence>MKTKIKEYCLIISRDSGKVCLLFFFFVSLLNARGITAAGQESGDSLREFMERLIAETEYSFLFDESQLEKVALTEDIAIANRTIRDILRDVNKQVPIEYNIEGRNISIRLKTRLQQKTGRLNGHIYDDQNVPLPGANIIIEGSSGALGTSTGFDGDYDMQLIPGIYTVRISYISFATQRITEVVIEAGKTTTLDVVLQPSSETLEEVVVTAEYDRRANNVAALNAIRKNEVTAIDGITAEQIARTPDNNVAQVLTRVTGLHVQDNKYVVVRGVSERYNNVAMNNALMPSTEANRRNYAFDIIPSNLIESVIVHKTASPSLPGEFTGGYVNVNTVEIPGENFLTIQIGTGGNKNTFGDFYSLPRYKNDYLGLSSSDSKLPVLADDLRKSASIGINEDELLPLSKQMPGNDRFRITRYTQQPTQDYAISLGKIIDLAGDDRVGMTAALTYRNEQTEQGYFEEEPGNRLISGGNRYNFLTRLGGVLNATYAFGTHKISLKNTFYQKLETESTIYNGIDSEGPAITGVTEERIINSFGQSTLKGEHRLGQRNSKLDWNLGIASYTRDQPNNIQYEGRSVSARFSNDDRALILQEYRNPHFPYDSYVTNRQIESPKDYYSKYKEKRYTLGMNLEIPFSTTNNKNKLSAGYAGSIRKTDFDQSRYVITPHGDTGANLSDFAGLPVYKILNQDAFNKELFHYYPQSVGVGGVTGLGNGYQGSQNLHAGYLSLDAYLFDNLHFSGGLRMEYNDMRTDTGIRETDRNEDTGVVTISEEPESYTIYETDLLPSANLIYEVTPQMNVRASYFRSLARPEFTELGKYTYYDYNLRTVIVSGYNDTDDEGNPILLEQTTVDNLELRWEFYPTPEESFSISGFYKDFDKPIELQLDANQGSATPLRASFYNLKRATNYGVEIDFRKSFAFLNSTFGENLYLFGNASLIWSEIYYDREQVPVDTGETDEEGNPIYKLAVVEENRPLYGQAPYIVNGGLQYTGTHFGFTASYNRVGPRIVLPSEESFYHEYEKPRDVLDLQFRYAFLQDNRAEIKLNLADIFNDPVIRYYNNIDPETKQVRADIVPHESGSLRVPLSDPSREDYSPEYDLVRRRYDRQRSFTVSFKYTF</sequence>
<dbReference type="Gene3D" id="2.40.170.20">
    <property type="entry name" value="TonB-dependent receptor, beta-barrel domain"/>
    <property type="match status" value="1"/>
</dbReference>
<dbReference type="InterPro" id="IPR008969">
    <property type="entry name" value="CarboxyPept-like_regulatory"/>
</dbReference>
<dbReference type="OrthoDB" id="9768470at2"/>
<evidence type="ECO:0000313" key="8">
    <source>
        <dbReference type="Proteomes" id="UP000267469"/>
    </source>
</evidence>
<dbReference type="InterPro" id="IPR012910">
    <property type="entry name" value="Plug_dom"/>
</dbReference>
<dbReference type="Pfam" id="PF07715">
    <property type="entry name" value="Plug"/>
    <property type="match status" value="1"/>
</dbReference>
<keyword evidence="7" id="KW-0675">Receptor</keyword>
<dbReference type="GO" id="GO:0009279">
    <property type="term" value="C:cell outer membrane"/>
    <property type="evidence" value="ECO:0007669"/>
    <property type="project" value="UniProtKB-SubCell"/>
</dbReference>
<dbReference type="InterPro" id="IPR037066">
    <property type="entry name" value="Plug_dom_sf"/>
</dbReference>
<dbReference type="InterPro" id="IPR000531">
    <property type="entry name" value="Beta-barrel_TonB"/>
</dbReference>
<name>A0A3N0DR02_SINP1</name>
<gene>
    <name evidence="7" type="ORF">ED312_19870</name>
</gene>
<dbReference type="Pfam" id="PF13620">
    <property type="entry name" value="CarboxypepD_reg"/>
    <property type="match status" value="1"/>
</dbReference>
<keyword evidence="4" id="KW-0798">TonB box</keyword>
<accession>A0A3N0DR02</accession>
<evidence type="ECO:0000259" key="6">
    <source>
        <dbReference type="Pfam" id="PF07715"/>
    </source>
</evidence>
<evidence type="ECO:0000256" key="1">
    <source>
        <dbReference type="ARBA" id="ARBA00004442"/>
    </source>
</evidence>
<dbReference type="EMBL" id="RJTM01000138">
    <property type="protein sequence ID" value="RNL78059.1"/>
    <property type="molecule type" value="Genomic_DNA"/>
</dbReference>
<evidence type="ECO:0000256" key="3">
    <source>
        <dbReference type="ARBA" id="ARBA00023237"/>
    </source>
</evidence>
<dbReference type="RefSeq" id="WP_123217779.1">
    <property type="nucleotide sequence ID" value="NZ_RJTM01000138.1"/>
</dbReference>
<keyword evidence="2 4" id="KW-0472">Membrane</keyword>
<proteinExistence type="inferred from homology"/>
<organism evidence="7 8">
    <name type="scientific">Sinomicrobium pectinilyticum</name>
    <dbReference type="NCBI Taxonomy" id="1084421"/>
    <lineage>
        <taxon>Bacteria</taxon>
        <taxon>Pseudomonadati</taxon>
        <taxon>Bacteroidota</taxon>
        <taxon>Flavobacteriia</taxon>
        <taxon>Flavobacteriales</taxon>
        <taxon>Flavobacteriaceae</taxon>
        <taxon>Sinomicrobium</taxon>
    </lineage>
</organism>
<dbReference type="Pfam" id="PF00593">
    <property type="entry name" value="TonB_dep_Rec_b-barrel"/>
    <property type="match status" value="1"/>
</dbReference>
<protein>
    <submittedName>
        <fullName evidence="7">TonB-dependent receptor</fullName>
    </submittedName>
</protein>
<dbReference type="Gene3D" id="2.170.130.10">
    <property type="entry name" value="TonB-dependent receptor, plug domain"/>
    <property type="match status" value="1"/>
</dbReference>
<keyword evidence="8" id="KW-1185">Reference proteome</keyword>
<feature type="domain" description="TonB-dependent receptor plug" evidence="6">
    <location>
        <begin position="232"/>
        <end position="323"/>
    </location>
</feature>
<comment type="similarity">
    <text evidence="4">Belongs to the TonB-dependent receptor family.</text>
</comment>
<keyword evidence="3" id="KW-0998">Cell outer membrane</keyword>
<reference evidence="7 8" key="1">
    <citation type="submission" date="2018-10" db="EMBL/GenBank/DDBJ databases">
        <title>Sinomicrobium pectinilyticum sp. nov., a pectinase-producing bacterium isolated from alkaline and saline soil, and emended description of the genus Sinomicrobium.</title>
        <authorList>
            <person name="Cheng B."/>
            <person name="Li C."/>
            <person name="Lai Q."/>
            <person name="Du M."/>
            <person name="Shao Z."/>
            <person name="Xu P."/>
            <person name="Yang C."/>
        </authorList>
    </citation>
    <scope>NUCLEOTIDE SEQUENCE [LARGE SCALE GENOMIC DNA]</scope>
    <source>
        <strain evidence="7 8">5DNS001</strain>
    </source>
</reference>
<dbReference type="InterPro" id="IPR036942">
    <property type="entry name" value="Beta-barrel_TonB_sf"/>
</dbReference>
<comment type="subcellular location">
    <subcellularLocation>
        <location evidence="1 4">Cell outer membrane</location>
    </subcellularLocation>
</comment>
<feature type="domain" description="TonB-dependent receptor-like beta-barrel" evidence="5">
    <location>
        <begin position="560"/>
        <end position="1030"/>
    </location>
</feature>
<dbReference type="SUPFAM" id="SSF49464">
    <property type="entry name" value="Carboxypeptidase regulatory domain-like"/>
    <property type="match status" value="1"/>
</dbReference>
<dbReference type="AlphaFoldDB" id="A0A3N0DR02"/>
<evidence type="ECO:0000256" key="4">
    <source>
        <dbReference type="RuleBase" id="RU003357"/>
    </source>
</evidence>
<dbReference type="Proteomes" id="UP000267469">
    <property type="component" value="Unassembled WGS sequence"/>
</dbReference>
<evidence type="ECO:0000313" key="7">
    <source>
        <dbReference type="EMBL" id="RNL78059.1"/>
    </source>
</evidence>
<dbReference type="PANTHER" id="PTHR40980">
    <property type="entry name" value="PLUG DOMAIN-CONTAINING PROTEIN"/>
    <property type="match status" value="1"/>
</dbReference>